<proteinExistence type="inferred from homology"/>
<keyword evidence="10" id="KW-0175">Coiled coil</keyword>
<dbReference type="InterPro" id="IPR037239">
    <property type="entry name" value="OSBP_sf"/>
</dbReference>
<dbReference type="Gene3D" id="1.10.287.2720">
    <property type="match status" value="1"/>
</dbReference>
<keyword evidence="4 9" id="KW-0445">Lipid transport</keyword>
<gene>
    <name evidence="13" type="primary">osbpl9</name>
</gene>
<dbReference type="InterPro" id="IPR000648">
    <property type="entry name" value="Oxysterol-bd"/>
</dbReference>
<comment type="function">
    <text evidence="7">Interacts with OSBPL11 to function as lipid transfer proteins. Together they form a heterodimer that localizes at the ER-trans-Golgi membrane contact sites, and exchanges phosphatidylserine (1,2-diacyl-sn-glycero-3-phospho-L-serine, PS) for phosphatidylinositol-4-phosphate (1,2-diacyl-sn-glycero-3-phospho-(1D-myo-inositol 4-phosphate), PI(4)P) between the two organelles, a step that is critical for sphingomyelin synthesis in the Golgi complex.</text>
</comment>
<dbReference type="SUPFAM" id="SSF144000">
    <property type="entry name" value="Oxysterol-binding protein-like"/>
    <property type="match status" value="1"/>
</dbReference>
<evidence type="ECO:0000256" key="3">
    <source>
        <dbReference type="ARBA" id="ARBA00022553"/>
    </source>
</evidence>
<dbReference type="SMART" id="SM00233">
    <property type="entry name" value="PH"/>
    <property type="match status" value="1"/>
</dbReference>
<evidence type="ECO:0000256" key="11">
    <source>
        <dbReference type="SAM" id="MobiDB-lite"/>
    </source>
</evidence>
<dbReference type="Gene3D" id="2.40.160.120">
    <property type="match status" value="1"/>
</dbReference>
<dbReference type="PROSITE" id="PS01013">
    <property type="entry name" value="OSBP"/>
    <property type="match status" value="1"/>
</dbReference>
<dbReference type="PROSITE" id="PS50003">
    <property type="entry name" value="PH_DOMAIN"/>
    <property type="match status" value="1"/>
</dbReference>
<dbReference type="InterPro" id="IPR001849">
    <property type="entry name" value="PH_domain"/>
</dbReference>
<feature type="region of interest" description="Disordered" evidence="11">
    <location>
        <begin position="207"/>
        <end position="263"/>
    </location>
</feature>
<feature type="coiled-coil region" evidence="10">
    <location>
        <begin position="660"/>
        <end position="694"/>
    </location>
</feature>
<dbReference type="GO" id="GO:0006869">
    <property type="term" value="P:lipid transport"/>
    <property type="evidence" value="ECO:0007669"/>
    <property type="project" value="UniProtKB-KW"/>
</dbReference>
<dbReference type="FunFam" id="2.30.29.30:FF:000089">
    <property type="entry name" value="Oxysterol-binding protein"/>
    <property type="match status" value="1"/>
</dbReference>
<organism evidence="13 14">
    <name type="scientific">Scophthalmus maximus</name>
    <name type="common">Turbot</name>
    <name type="synonym">Psetta maxima</name>
    <dbReference type="NCBI Taxonomy" id="52904"/>
    <lineage>
        <taxon>Eukaryota</taxon>
        <taxon>Metazoa</taxon>
        <taxon>Chordata</taxon>
        <taxon>Craniata</taxon>
        <taxon>Vertebrata</taxon>
        <taxon>Euteleostomi</taxon>
        <taxon>Actinopterygii</taxon>
        <taxon>Neopterygii</taxon>
        <taxon>Teleostei</taxon>
        <taxon>Neoteleostei</taxon>
        <taxon>Acanthomorphata</taxon>
        <taxon>Carangaria</taxon>
        <taxon>Pleuronectiformes</taxon>
        <taxon>Pleuronectoidei</taxon>
        <taxon>Scophthalmidae</taxon>
        <taxon>Scophthalmus</taxon>
    </lineage>
</organism>
<comment type="similarity">
    <text evidence="1 8">Belongs to the OSBP family.</text>
</comment>
<dbReference type="Pfam" id="PF01237">
    <property type="entry name" value="Oxysterol_BP"/>
    <property type="match status" value="2"/>
</dbReference>
<keyword evidence="2 9" id="KW-0813">Transport</keyword>
<dbReference type="PANTHER" id="PTHR10972">
    <property type="entry name" value="OXYSTEROL-BINDING PROTEIN-RELATED"/>
    <property type="match status" value="1"/>
</dbReference>
<dbReference type="Ensembl" id="ENSSMAT00000010502.2">
    <property type="protein sequence ID" value="ENSSMAP00000010369.2"/>
    <property type="gene ID" value="ENSSMAG00000006210.2"/>
</dbReference>
<accession>A0A8D3A036</accession>
<dbReference type="Proteomes" id="UP000694558">
    <property type="component" value="Chromosome 12"/>
</dbReference>
<keyword evidence="3" id="KW-0597">Phosphoprotein</keyword>
<name>A0A8D3A036_SCOMX</name>
<feature type="region of interest" description="Disordered" evidence="11">
    <location>
        <begin position="292"/>
        <end position="357"/>
    </location>
</feature>
<sequence>MASIMEGPLSKWTNVMKGWQYRWFVLDYNAGLLSYYTVRSSPRSVNAGVTRSRGSVIGIDDEDDSTFTITVDQKTFHFQARDADEREKWIHALEGTILRHTLQLREAETGFVPSVQDFDKKLAEADAYLQILIDQLKVGLNQETHVHPYHRKIENLKETTCSMVESIKHCIVLLQIAKVNSTINPVDGIYQPPLDSPVVNTTMPTQTTLPTDASQVCKSDQRPSTLPVGPVVTVMGSLQTPTPNSTGSGASGPSSGVASPAHMPLPLHSVPDFSYSSSEDEFYDADEFYQTSTSPKHCIDPSGPAAAPPRTNEQTALKRPDTTESLNSSMSNGTTEADPFDSHDDRDDDGEGESVEEHKSVIMHLLSQVRLGMDLTKVVLPTFILERRSLLEMYADFFAHPDLFVSIAEQPEPRERMVHVVKWYMSAFHAGRKGSVAKKPYNPILGEVFYCHWDLPSETTVQETVSEGPVPWSSTNSVCFVAEQVSHHPPISAFYAECLNKKIQFNAHIWTKSKFLGMSIGVHNIGQGCVSCLEHDEHYILTFPNGYGRSILTVPWVELGGECNISCSKSGYSANIVFHTKPFYGGKKHRITAEIFPPNDKKSFCSIEGEWNGVMYAKWATGENTVFIDTKRLGIVKKKVRKLEDQLEYESRRLWRDVTLNLKLKDIDEATDAKHRLEEKQRAEARERKENEQQWETRLFHEDGECWVYDEPLLKRLASQRQ</sequence>
<feature type="domain" description="PH" evidence="12">
    <location>
        <begin position="2"/>
        <end position="98"/>
    </location>
</feature>
<dbReference type="GeneTree" id="ENSGT00940000154690"/>
<dbReference type="GO" id="GO:0032934">
    <property type="term" value="F:sterol binding"/>
    <property type="evidence" value="ECO:0007669"/>
    <property type="project" value="TreeGrafter"/>
</dbReference>
<dbReference type="FunFam" id="3.30.70.3490:FF:000001">
    <property type="entry name" value="Oxysterol-binding protein"/>
    <property type="match status" value="1"/>
</dbReference>
<protein>
    <recommendedName>
        <fullName evidence="9">Oxysterol-binding protein</fullName>
    </recommendedName>
</protein>
<evidence type="ECO:0000256" key="1">
    <source>
        <dbReference type="ARBA" id="ARBA00008842"/>
    </source>
</evidence>
<evidence type="ECO:0000313" key="14">
    <source>
        <dbReference type="Proteomes" id="UP000694558"/>
    </source>
</evidence>
<dbReference type="PANTHER" id="PTHR10972:SF200">
    <property type="entry name" value="OXYSTEROL-BINDING PROTEIN-RELATED PROTEIN 9"/>
    <property type="match status" value="1"/>
</dbReference>
<dbReference type="AlphaFoldDB" id="A0A8D3A036"/>
<evidence type="ECO:0000256" key="2">
    <source>
        <dbReference type="ARBA" id="ARBA00022448"/>
    </source>
</evidence>
<dbReference type="Gene3D" id="3.30.70.3490">
    <property type="match status" value="1"/>
</dbReference>
<dbReference type="Gene3D" id="2.30.29.30">
    <property type="entry name" value="Pleckstrin-homology domain (PH domain)/Phosphotyrosine-binding domain (PTB)"/>
    <property type="match status" value="1"/>
</dbReference>
<evidence type="ECO:0000256" key="9">
    <source>
        <dbReference type="RuleBase" id="RU003845"/>
    </source>
</evidence>
<evidence type="ECO:0000256" key="4">
    <source>
        <dbReference type="ARBA" id="ARBA00023055"/>
    </source>
</evidence>
<feature type="compositionally biased region" description="Polar residues" evidence="11">
    <location>
        <begin position="212"/>
        <end position="224"/>
    </location>
</feature>
<evidence type="ECO:0000256" key="5">
    <source>
        <dbReference type="ARBA" id="ARBA00023121"/>
    </source>
</evidence>
<comment type="catalytic activity">
    <reaction evidence="6">
        <text>a 1,2-diacyl-sn-glycero-3-phospho-(1D-myo-inositol 4-phosphate)(out) + a 1,2-diacyl-sn-glycero-3-phospho-L-serine(in) = a 1,2-diacyl-sn-glycero-3-phospho-(1D-myo-inositol 4-phosphate)(in) + a 1,2-diacyl-sn-glycero-3-phospho-L-serine(out)</text>
        <dbReference type="Rhea" id="RHEA:81667"/>
        <dbReference type="ChEBI" id="CHEBI:57262"/>
        <dbReference type="ChEBI" id="CHEBI:58178"/>
    </reaction>
</comment>
<reference evidence="13" key="2">
    <citation type="submission" date="2025-08" db="UniProtKB">
        <authorList>
            <consortium name="Ensembl"/>
        </authorList>
    </citation>
    <scope>IDENTIFICATION</scope>
</reference>
<dbReference type="CDD" id="cd13290">
    <property type="entry name" value="PH_ORP9"/>
    <property type="match status" value="1"/>
</dbReference>
<keyword evidence="5" id="KW-0446">Lipid-binding</keyword>
<dbReference type="GO" id="GO:0005794">
    <property type="term" value="C:Golgi apparatus"/>
    <property type="evidence" value="ECO:0007669"/>
    <property type="project" value="TreeGrafter"/>
</dbReference>
<dbReference type="GO" id="GO:0016020">
    <property type="term" value="C:membrane"/>
    <property type="evidence" value="ECO:0007669"/>
    <property type="project" value="TreeGrafter"/>
</dbReference>
<dbReference type="FunFam" id="1.10.287.2720:FF:000001">
    <property type="entry name" value="Oxysterol-binding OBPalpha"/>
    <property type="match status" value="1"/>
</dbReference>
<evidence type="ECO:0000259" key="12">
    <source>
        <dbReference type="PROSITE" id="PS50003"/>
    </source>
</evidence>
<evidence type="ECO:0000256" key="6">
    <source>
        <dbReference type="ARBA" id="ARBA00050284"/>
    </source>
</evidence>
<evidence type="ECO:0000256" key="10">
    <source>
        <dbReference type="SAM" id="Coils"/>
    </source>
</evidence>
<dbReference type="FunFam" id="2.40.160.120:FF:000002">
    <property type="entry name" value="Oxysterol-binding protein"/>
    <property type="match status" value="1"/>
</dbReference>
<reference evidence="13" key="1">
    <citation type="submission" date="2023-05" db="EMBL/GenBank/DDBJ databases">
        <title>High-quality long-read genome of Scophthalmus maximus.</title>
        <authorList>
            <person name="Lien S."/>
            <person name="Martinez P."/>
        </authorList>
    </citation>
    <scope>NUCLEOTIDE SEQUENCE [LARGE SCALE GENOMIC DNA]</scope>
</reference>
<dbReference type="Pfam" id="PF00169">
    <property type="entry name" value="PH"/>
    <property type="match status" value="1"/>
</dbReference>
<dbReference type="InterPro" id="IPR011993">
    <property type="entry name" value="PH-like_dom_sf"/>
</dbReference>
<feature type="compositionally biased region" description="Low complexity" evidence="11">
    <location>
        <begin position="240"/>
        <end position="261"/>
    </location>
</feature>
<dbReference type="SUPFAM" id="SSF50729">
    <property type="entry name" value="PH domain-like"/>
    <property type="match status" value="1"/>
</dbReference>
<evidence type="ECO:0000256" key="8">
    <source>
        <dbReference type="RuleBase" id="RU003844"/>
    </source>
</evidence>
<dbReference type="InterPro" id="IPR018494">
    <property type="entry name" value="Oxysterol-bd_CS"/>
</dbReference>
<feature type="compositionally biased region" description="Polar residues" evidence="11">
    <location>
        <begin position="323"/>
        <end position="335"/>
    </location>
</feature>
<dbReference type="GO" id="GO:0005829">
    <property type="term" value="C:cytosol"/>
    <property type="evidence" value="ECO:0007669"/>
    <property type="project" value="TreeGrafter"/>
</dbReference>
<evidence type="ECO:0000256" key="7">
    <source>
        <dbReference type="ARBA" id="ARBA00055284"/>
    </source>
</evidence>
<evidence type="ECO:0000313" key="13">
    <source>
        <dbReference type="Ensembl" id="ENSSMAP00000010369.2"/>
    </source>
</evidence>